<reference evidence="2" key="1">
    <citation type="journal article" date="2019" name="Int. J. Syst. Evol. Microbiol.">
        <title>The Global Catalogue of Microorganisms (GCM) 10K type strain sequencing project: providing services to taxonomists for standard genome sequencing and annotation.</title>
        <authorList>
            <consortium name="The Broad Institute Genomics Platform"/>
            <consortium name="The Broad Institute Genome Sequencing Center for Infectious Disease"/>
            <person name="Wu L."/>
            <person name="Ma J."/>
        </authorList>
    </citation>
    <scope>NUCLEOTIDE SEQUENCE [LARGE SCALE GENOMIC DNA]</scope>
    <source>
        <strain evidence="2">KCTC 42730</strain>
    </source>
</reference>
<dbReference type="EMBL" id="JBHRSD010000014">
    <property type="protein sequence ID" value="MFC3032781.1"/>
    <property type="molecule type" value="Genomic_DNA"/>
</dbReference>
<proteinExistence type="predicted"/>
<evidence type="ECO:0008006" key="3">
    <source>
        <dbReference type="Google" id="ProtNLM"/>
    </source>
</evidence>
<organism evidence="1 2">
    <name type="scientific">Pseudoalteromonas fenneropenaei</name>
    <dbReference type="NCBI Taxonomy" id="1737459"/>
    <lineage>
        <taxon>Bacteria</taxon>
        <taxon>Pseudomonadati</taxon>
        <taxon>Pseudomonadota</taxon>
        <taxon>Gammaproteobacteria</taxon>
        <taxon>Alteromonadales</taxon>
        <taxon>Pseudoalteromonadaceae</taxon>
        <taxon>Pseudoalteromonas</taxon>
    </lineage>
</organism>
<comment type="caution">
    <text evidence="1">The sequence shown here is derived from an EMBL/GenBank/DDBJ whole genome shotgun (WGS) entry which is preliminary data.</text>
</comment>
<dbReference type="RefSeq" id="WP_377123617.1">
    <property type="nucleotide sequence ID" value="NZ_JBHRSD010000014.1"/>
</dbReference>
<dbReference type="Proteomes" id="UP001595453">
    <property type="component" value="Unassembled WGS sequence"/>
</dbReference>
<accession>A0ABV7CJN6</accession>
<protein>
    <recommendedName>
        <fullName evidence="3">Uridine kinase</fullName>
    </recommendedName>
</protein>
<dbReference type="InterPro" id="IPR027417">
    <property type="entry name" value="P-loop_NTPase"/>
</dbReference>
<evidence type="ECO:0000313" key="1">
    <source>
        <dbReference type="EMBL" id="MFC3032781.1"/>
    </source>
</evidence>
<dbReference type="SUPFAM" id="SSF52540">
    <property type="entry name" value="P-loop containing nucleoside triphosphate hydrolases"/>
    <property type="match status" value="1"/>
</dbReference>
<dbReference type="Gene3D" id="3.40.50.300">
    <property type="entry name" value="P-loop containing nucleotide triphosphate hydrolases"/>
    <property type="match status" value="1"/>
</dbReference>
<gene>
    <name evidence="1" type="ORF">ACFOEE_09650</name>
</gene>
<keyword evidence="2" id="KW-1185">Reference proteome</keyword>
<evidence type="ECO:0000313" key="2">
    <source>
        <dbReference type="Proteomes" id="UP001595453"/>
    </source>
</evidence>
<sequence>MKVIVICGASGSGKTSSVKNLATKFACPYLLFDEYLDADTYPQDIKQWFLEGGDLAQITTPRLVSALTAFTKQNEYPFIFVEEPFGRCRTAIAPLVDEVVLLDMPLEICLSRVIMRNINNSPSKSHIMIANYLARYDDHLRAIYREMVERARQSSDLIVQDLGSVEHLAELICEWLTNHYGCKAIWTDWANAKCSSRLGLL</sequence>
<name>A0ABV7CJN6_9GAMM</name>